<dbReference type="Gene3D" id="3.40.630.30">
    <property type="match status" value="1"/>
</dbReference>
<evidence type="ECO:0000313" key="2">
    <source>
        <dbReference type="EMBL" id="SEC99185.1"/>
    </source>
</evidence>
<dbReference type="InterPro" id="IPR000182">
    <property type="entry name" value="GNAT_dom"/>
</dbReference>
<dbReference type="InterPro" id="IPR039840">
    <property type="entry name" value="NAA80"/>
</dbReference>
<dbReference type="PANTHER" id="PTHR13538:SF4">
    <property type="entry name" value="N-ALPHA-ACETYLTRANSFERASE 80"/>
    <property type="match status" value="1"/>
</dbReference>
<dbReference type="SUPFAM" id="SSF55729">
    <property type="entry name" value="Acyl-CoA N-acyltransferases (Nat)"/>
    <property type="match status" value="1"/>
</dbReference>
<feature type="domain" description="N-acetyltransferase" evidence="1">
    <location>
        <begin position="5"/>
        <end position="158"/>
    </location>
</feature>
<dbReference type="RefSeq" id="WP_074819834.1">
    <property type="nucleotide sequence ID" value="NZ_FNTI01000001.1"/>
</dbReference>
<dbReference type="CDD" id="cd04301">
    <property type="entry name" value="NAT_SF"/>
    <property type="match status" value="1"/>
</dbReference>
<dbReference type="OrthoDB" id="9809751at2"/>
<dbReference type="PROSITE" id="PS51186">
    <property type="entry name" value="GNAT"/>
    <property type="match status" value="1"/>
</dbReference>
<dbReference type="GO" id="GO:0005737">
    <property type="term" value="C:cytoplasm"/>
    <property type="evidence" value="ECO:0007669"/>
    <property type="project" value="TreeGrafter"/>
</dbReference>
<dbReference type="GO" id="GO:0008080">
    <property type="term" value="F:N-acetyltransferase activity"/>
    <property type="evidence" value="ECO:0007669"/>
    <property type="project" value="InterPro"/>
</dbReference>
<dbReference type="AlphaFoldDB" id="A0A1M6XKA8"/>
<dbReference type="PANTHER" id="PTHR13538">
    <property type="entry name" value="N-ACETYLTRANSFERASE 6"/>
    <property type="match status" value="1"/>
</dbReference>
<accession>A0A1M6XKA8</accession>
<dbReference type="Proteomes" id="UP000183208">
    <property type="component" value="Unassembled WGS sequence"/>
</dbReference>
<evidence type="ECO:0000259" key="1">
    <source>
        <dbReference type="PROSITE" id="PS51186"/>
    </source>
</evidence>
<sequence length="171" mass="19115">MSNPFTISDFTISDLRRRPEFFDTVAERIWQAWWQESDHPLAYISTRLRENVAATPIPFALVAHDGEKFLGTASVITSDLEERPQLTPWVAAVWVEEDARRRGVGAALVNRAAQDCFALGILRAYLCARPLMSGFYEGLGWIVSERKVGRHQMSVFFREAGSAAGPVSSTP</sequence>
<organism evidence="2 3">
    <name type="scientific">Bradyrhizobium lablabi</name>
    <dbReference type="NCBI Taxonomy" id="722472"/>
    <lineage>
        <taxon>Bacteria</taxon>
        <taxon>Pseudomonadati</taxon>
        <taxon>Pseudomonadota</taxon>
        <taxon>Alphaproteobacteria</taxon>
        <taxon>Hyphomicrobiales</taxon>
        <taxon>Nitrobacteraceae</taxon>
        <taxon>Bradyrhizobium</taxon>
    </lineage>
</organism>
<keyword evidence="2" id="KW-0808">Transferase</keyword>
<dbReference type="EMBL" id="FNTI01000001">
    <property type="protein sequence ID" value="SEC99185.1"/>
    <property type="molecule type" value="Genomic_DNA"/>
</dbReference>
<name>A0A1M6XKA8_9BRAD</name>
<proteinExistence type="predicted"/>
<dbReference type="InterPro" id="IPR016181">
    <property type="entry name" value="Acyl_CoA_acyltransferase"/>
</dbReference>
<dbReference type="GO" id="GO:1905502">
    <property type="term" value="F:acetyl-CoA binding"/>
    <property type="evidence" value="ECO:0007669"/>
    <property type="project" value="TreeGrafter"/>
</dbReference>
<evidence type="ECO:0000313" key="3">
    <source>
        <dbReference type="Proteomes" id="UP000183208"/>
    </source>
</evidence>
<dbReference type="Pfam" id="PF00583">
    <property type="entry name" value="Acetyltransf_1"/>
    <property type="match status" value="1"/>
</dbReference>
<gene>
    <name evidence="2" type="ORF">SAMN05444171_2784</name>
</gene>
<protein>
    <submittedName>
        <fullName evidence="2">Acetyltransferase (GNAT) domain-containing protein</fullName>
    </submittedName>
</protein>
<reference evidence="2 3" key="1">
    <citation type="submission" date="2016-10" db="EMBL/GenBank/DDBJ databases">
        <authorList>
            <person name="de Groot N.N."/>
        </authorList>
    </citation>
    <scope>NUCLEOTIDE SEQUENCE [LARGE SCALE GENOMIC DNA]</scope>
    <source>
        <strain evidence="2 3">GAS522</strain>
    </source>
</reference>